<keyword evidence="7" id="KW-0028">Amino-acid biosynthesis</keyword>
<dbReference type="InterPro" id="IPR029036">
    <property type="entry name" value="P5CR_dimer"/>
</dbReference>
<gene>
    <name evidence="20" type="ORF">BpHYR1_035740</name>
</gene>
<accession>A0A3M7ST37</accession>
<evidence type="ECO:0000256" key="15">
    <source>
        <dbReference type="ARBA" id="ARBA00050547"/>
    </source>
</evidence>
<comment type="catalytic activity">
    <reaction evidence="15">
        <text>L-proline + NAD(+) = (S)-1-pyrroline-5-carboxylate + NADH + 2 H(+)</text>
        <dbReference type="Rhea" id="RHEA:14105"/>
        <dbReference type="ChEBI" id="CHEBI:15378"/>
        <dbReference type="ChEBI" id="CHEBI:17388"/>
        <dbReference type="ChEBI" id="CHEBI:57540"/>
        <dbReference type="ChEBI" id="CHEBI:57945"/>
        <dbReference type="ChEBI" id="CHEBI:60039"/>
        <dbReference type="EC" id="1.5.1.2"/>
    </reaction>
</comment>
<dbReference type="FunFam" id="3.40.50.720:FF:000190">
    <property type="entry name" value="Pyrroline-5-carboxylate reductase"/>
    <property type="match status" value="1"/>
</dbReference>
<dbReference type="GO" id="GO:0004735">
    <property type="term" value="F:pyrroline-5-carboxylate reductase activity"/>
    <property type="evidence" value="ECO:0007669"/>
    <property type="project" value="UniProtKB-EC"/>
</dbReference>
<dbReference type="SUPFAM" id="SSF51735">
    <property type="entry name" value="NAD(P)-binding Rossmann-fold domains"/>
    <property type="match status" value="1"/>
</dbReference>
<dbReference type="InterPro" id="IPR036291">
    <property type="entry name" value="NAD(P)-bd_dom_sf"/>
</dbReference>
<dbReference type="FunFam" id="1.10.3730.10:FF:000001">
    <property type="entry name" value="Pyrroline-5-carboxylate reductase"/>
    <property type="match status" value="1"/>
</dbReference>
<proteinExistence type="inferred from homology"/>
<evidence type="ECO:0000313" key="21">
    <source>
        <dbReference type="Proteomes" id="UP000276133"/>
    </source>
</evidence>
<dbReference type="STRING" id="10195.A0A3M7ST37"/>
<feature type="binding site" evidence="17">
    <location>
        <position position="93"/>
    </location>
    <ligand>
        <name>NADPH</name>
        <dbReference type="ChEBI" id="CHEBI:57783"/>
    </ligand>
</feature>
<dbReference type="PANTHER" id="PTHR11645">
    <property type="entry name" value="PYRROLINE-5-CARBOXYLATE REDUCTASE"/>
    <property type="match status" value="1"/>
</dbReference>
<evidence type="ECO:0000256" key="6">
    <source>
        <dbReference type="ARBA" id="ARBA00022490"/>
    </source>
</evidence>
<comment type="function">
    <text evidence="14">Oxidoreductase that catalyzes the last step in proline biosynthesis, which corresponds to the reduction of pyrroline-5-carboxylate (P5C) to L-proline using NAD(P)H. Proline is synthesized from either glutamate or ornithine; both are converted to P5C, and then to proline via pyrroline-5-carboxylate reductases (PYCRs). PYCR3 is exclusively linked to the biosynthesis of proline from ornithine.</text>
</comment>
<dbReference type="HAMAP" id="MF_01925">
    <property type="entry name" value="P5C_reductase"/>
    <property type="match status" value="1"/>
</dbReference>
<keyword evidence="10 20" id="KW-0560">Oxidoreductase</keyword>
<dbReference type="PANTHER" id="PTHR11645:SF0">
    <property type="entry name" value="PYRROLINE-5-CARBOXYLATE REDUCTASE 3"/>
    <property type="match status" value="1"/>
</dbReference>
<dbReference type="UniPathway" id="UPA00098">
    <property type="reaction ID" value="UER00361"/>
</dbReference>
<dbReference type="InterPro" id="IPR008927">
    <property type="entry name" value="6-PGluconate_DH-like_C_sf"/>
</dbReference>
<keyword evidence="8" id="KW-0641">Proline biosynthesis</keyword>
<dbReference type="OrthoDB" id="10263291at2759"/>
<dbReference type="EMBL" id="REGN01000820">
    <property type="protein sequence ID" value="RNA38787.1"/>
    <property type="molecule type" value="Genomic_DNA"/>
</dbReference>
<evidence type="ECO:0000313" key="20">
    <source>
        <dbReference type="EMBL" id="RNA38787.1"/>
    </source>
</evidence>
<evidence type="ECO:0000256" key="5">
    <source>
        <dbReference type="ARBA" id="ARBA00021413"/>
    </source>
</evidence>
<keyword evidence="21" id="KW-1185">Reference proteome</keyword>
<dbReference type="NCBIfam" id="TIGR00112">
    <property type="entry name" value="proC"/>
    <property type="match status" value="1"/>
</dbReference>
<evidence type="ECO:0000256" key="16">
    <source>
        <dbReference type="ARBA" id="ARBA00052690"/>
    </source>
</evidence>
<evidence type="ECO:0000256" key="4">
    <source>
        <dbReference type="ARBA" id="ARBA00012855"/>
    </source>
</evidence>
<dbReference type="SUPFAM" id="SSF48179">
    <property type="entry name" value="6-phosphogluconate dehydrogenase C-terminal domain-like"/>
    <property type="match status" value="1"/>
</dbReference>
<comment type="catalytic activity">
    <reaction evidence="16">
        <text>L-proline + NADP(+) = (S)-1-pyrroline-5-carboxylate + NADPH + 2 H(+)</text>
        <dbReference type="Rhea" id="RHEA:14109"/>
        <dbReference type="ChEBI" id="CHEBI:15378"/>
        <dbReference type="ChEBI" id="CHEBI:17388"/>
        <dbReference type="ChEBI" id="CHEBI:57783"/>
        <dbReference type="ChEBI" id="CHEBI:58349"/>
        <dbReference type="ChEBI" id="CHEBI:60039"/>
        <dbReference type="EC" id="1.5.1.2"/>
    </reaction>
</comment>
<evidence type="ECO:0000259" key="18">
    <source>
        <dbReference type="Pfam" id="PF03807"/>
    </source>
</evidence>
<evidence type="ECO:0000256" key="2">
    <source>
        <dbReference type="ARBA" id="ARBA00005205"/>
    </source>
</evidence>
<evidence type="ECO:0000256" key="11">
    <source>
        <dbReference type="ARBA" id="ARBA00038523"/>
    </source>
</evidence>
<feature type="domain" description="Pyrroline-5-carboxylate reductase catalytic N-terminal" evidence="18">
    <location>
        <begin position="34"/>
        <end position="135"/>
    </location>
</feature>
<sequence length="313" mass="34899">MILKKFQLYTLTRHWALKNSTNRFFSTVNTKDWKLGFLGTGRIAQAIILGLIDQNKVKPEQIFVSDANLEYLKYLRERCPKFQSLNINYIESNLEILKYARTILLCVKPKDIPGLLNQVSSCVSKEHLIISLAAGIQIKNIEKHLPRESRVVRIMPNLAALVQQSVSLYARGSNATKEDGQVVKKLLESVGYCEDEINEDLMNVVTALSGSGPAYMCVVLDALAEGAVKMGMSRQLALSLATRTMAGSANMLINELNKEGQGKHVMSIKEEISSPGGTTIHGLSELERFNIRHAFAKCVEMATNRAKELNRMN</sequence>
<protein>
    <recommendedName>
        <fullName evidence="5">Pyrroline-5-carboxylate reductase</fullName>
        <ecNumber evidence="4">1.5.1.2</ecNumber>
    </recommendedName>
    <alternativeName>
        <fullName evidence="12">Pyrroline-5-carboxylate reductase 3</fullName>
    </alternativeName>
    <alternativeName>
        <fullName evidence="13">Pyrroline-5-carboxylate reductase-like protein</fullName>
    </alternativeName>
</protein>
<comment type="similarity">
    <text evidence="3">Belongs to the pyrroline-5-carboxylate reductase family.</text>
</comment>
<organism evidence="20 21">
    <name type="scientific">Brachionus plicatilis</name>
    <name type="common">Marine rotifer</name>
    <name type="synonym">Brachionus muelleri</name>
    <dbReference type="NCBI Taxonomy" id="10195"/>
    <lineage>
        <taxon>Eukaryota</taxon>
        <taxon>Metazoa</taxon>
        <taxon>Spiralia</taxon>
        <taxon>Gnathifera</taxon>
        <taxon>Rotifera</taxon>
        <taxon>Eurotatoria</taxon>
        <taxon>Monogononta</taxon>
        <taxon>Pseudotrocha</taxon>
        <taxon>Ploima</taxon>
        <taxon>Brachionidae</taxon>
        <taxon>Brachionus</taxon>
    </lineage>
</organism>
<reference evidence="20 21" key="1">
    <citation type="journal article" date="2018" name="Sci. Rep.">
        <title>Genomic signatures of local adaptation to the degree of environmental predictability in rotifers.</title>
        <authorList>
            <person name="Franch-Gras L."/>
            <person name="Hahn C."/>
            <person name="Garcia-Roger E.M."/>
            <person name="Carmona M.J."/>
            <person name="Serra M."/>
            <person name="Gomez A."/>
        </authorList>
    </citation>
    <scope>NUCLEOTIDE SEQUENCE [LARGE SCALE GENOMIC DNA]</scope>
    <source>
        <strain evidence="20">HYR1</strain>
    </source>
</reference>
<dbReference type="Pfam" id="PF14748">
    <property type="entry name" value="P5CR_dimer"/>
    <property type="match status" value="1"/>
</dbReference>
<evidence type="ECO:0000256" key="7">
    <source>
        <dbReference type="ARBA" id="ARBA00022605"/>
    </source>
</evidence>
<dbReference type="Gene3D" id="3.40.50.720">
    <property type="entry name" value="NAD(P)-binding Rossmann-like Domain"/>
    <property type="match status" value="1"/>
</dbReference>
<dbReference type="GO" id="GO:0005737">
    <property type="term" value="C:cytoplasm"/>
    <property type="evidence" value="ECO:0007669"/>
    <property type="project" value="UniProtKB-SubCell"/>
</dbReference>
<dbReference type="GO" id="GO:0055129">
    <property type="term" value="P:L-proline biosynthetic process"/>
    <property type="evidence" value="ECO:0007669"/>
    <property type="project" value="UniProtKB-UniPathway"/>
</dbReference>
<evidence type="ECO:0000256" key="10">
    <source>
        <dbReference type="ARBA" id="ARBA00023002"/>
    </source>
</evidence>
<dbReference type="Gene3D" id="1.10.3730.10">
    <property type="entry name" value="ProC C-terminal domain-like"/>
    <property type="match status" value="1"/>
</dbReference>
<feature type="domain" description="Pyrroline-5-carboxylate reductase dimerisation" evidence="19">
    <location>
        <begin position="199"/>
        <end position="309"/>
    </location>
</feature>
<dbReference type="Pfam" id="PF03807">
    <property type="entry name" value="F420_oxidored"/>
    <property type="match status" value="1"/>
</dbReference>
<evidence type="ECO:0000256" key="13">
    <source>
        <dbReference type="ARBA" id="ARBA00042532"/>
    </source>
</evidence>
<dbReference type="InterPro" id="IPR028939">
    <property type="entry name" value="P5C_Rdtase_cat_N"/>
</dbReference>
<keyword evidence="9 17" id="KW-0521">NADP</keyword>
<dbReference type="EC" id="1.5.1.2" evidence="4"/>
<comment type="pathway">
    <text evidence="2">Amino-acid biosynthesis; L-proline biosynthesis; L-proline from L-glutamate 5-semialdehyde: step 1/1.</text>
</comment>
<comment type="subcellular location">
    <subcellularLocation>
        <location evidence="1">Cytoplasm</location>
    </subcellularLocation>
</comment>
<dbReference type="PIRSF" id="PIRSF000193">
    <property type="entry name" value="Pyrrol-5-carb_rd"/>
    <property type="match status" value="1"/>
</dbReference>
<dbReference type="Proteomes" id="UP000276133">
    <property type="component" value="Unassembled WGS sequence"/>
</dbReference>
<comment type="subunit">
    <text evidence="11">Homodecamer; composed of 5 homodimers.</text>
</comment>
<name>A0A3M7ST37_BRAPC</name>
<comment type="caution">
    <text evidence="20">The sequence shown here is derived from an EMBL/GenBank/DDBJ whole genome shotgun (WGS) entry which is preliminary data.</text>
</comment>
<evidence type="ECO:0000256" key="9">
    <source>
        <dbReference type="ARBA" id="ARBA00022857"/>
    </source>
</evidence>
<dbReference type="AlphaFoldDB" id="A0A3M7ST37"/>
<evidence type="ECO:0000256" key="3">
    <source>
        <dbReference type="ARBA" id="ARBA00005525"/>
    </source>
</evidence>
<evidence type="ECO:0000256" key="12">
    <source>
        <dbReference type="ARBA" id="ARBA00039786"/>
    </source>
</evidence>
<dbReference type="InterPro" id="IPR000304">
    <property type="entry name" value="Pyrroline-COOH_reductase"/>
</dbReference>
<evidence type="ECO:0000259" key="19">
    <source>
        <dbReference type="Pfam" id="PF14748"/>
    </source>
</evidence>
<evidence type="ECO:0000256" key="8">
    <source>
        <dbReference type="ARBA" id="ARBA00022650"/>
    </source>
</evidence>
<keyword evidence="6" id="KW-0963">Cytoplasm</keyword>
<evidence type="ECO:0000256" key="1">
    <source>
        <dbReference type="ARBA" id="ARBA00004496"/>
    </source>
</evidence>
<evidence type="ECO:0000256" key="17">
    <source>
        <dbReference type="PIRSR" id="PIRSR000193-1"/>
    </source>
</evidence>
<evidence type="ECO:0000256" key="14">
    <source>
        <dbReference type="ARBA" id="ARBA00049975"/>
    </source>
</evidence>